<organism evidence="1 2">
    <name type="scientific">Camellia lanceoleosa</name>
    <dbReference type="NCBI Taxonomy" id="1840588"/>
    <lineage>
        <taxon>Eukaryota</taxon>
        <taxon>Viridiplantae</taxon>
        <taxon>Streptophyta</taxon>
        <taxon>Embryophyta</taxon>
        <taxon>Tracheophyta</taxon>
        <taxon>Spermatophyta</taxon>
        <taxon>Magnoliopsida</taxon>
        <taxon>eudicotyledons</taxon>
        <taxon>Gunneridae</taxon>
        <taxon>Pentapetalae</taxon>
        <taxon>asterids</taxon>
        <taxon>Ericales</taxon>
        <taxon>Theaceae</taxon>
        <taxon>Camellia</taxon>
    </lineage>
</organism>
<protein>
    <submittedName>
        <fullName evidence="1">Serine/threonine-protein kinase-like protein CR4</fullName>
    </submittedName>
</protein>
<sequence length="146" mass="16474">MLKWLSLAHHPNIVQVLGFSEAQERIILMGLWERRGLEGYVDDEYWVERRGVSKECDVFGFGVVLLELLSGRGSENGLIVNWALPLIKEMKFGELLDPRLVIPSDIKPIVRLAKVASACVGNSRRNRPSIVQVASILNNLEMDLCF</sequence>
<evidence type="ECO:0000313" key="2">
    <source>
        <dbReference type="Proteomes" id="UP001060215"/>
    </source>
</evidence>
<accession>A0ACC0GN45</accession>
<dbReference type="EMBL" id="CM045765">
    <property type="protein sequence ID" value="KAI8001873.1"/>
    <property type="molecule type" value="Genomic_DNA"/>
</dbReference>
<evidence type="ECO:0000313" key="1">
    <source>
        <dbReference type="EMBL" id="KAI8001873.1"/>
    </source>
</evidence>
<name>A0ACC0GN45_9ERIC</name>
<keyword evidence="2" id="KW-1185">Reference proteome</keyword>
<comment type="caution">
    <text evidence="1">The sequence shown here is derived from an EMBL/GenBank/DDBJ whole genome shotgun (WGS) entry which is preliminary data.</text>
</comment>
<proteinExistence type="predicted"/>
<gene>
    <name evidence="1" type="ORF">LOK49_LG09G00757</name>
</gene>
<dbReference type="Proteomes" id="UP001060215">
    <property type="component" value="Chromosome 8"/>
</dbReference>
<reference evidence="1 2" key="1">
    <citation type="journal article" date="2022" name="Plant J.">
        <title>Chromosome-level genome of Camellia lanceoleosa provides a valuable resource for understanding genome evolution and self-incompatibility.</title>
        <authorList>
            <person name="Gong W."/>
            <person name="Xiao S."/>
            <person name="Wang L."/>
            <person name="Liao Z."/>
            <person name="Chang Y."/>
            <person name="Mo W."/>
            <person name="Hu G."/>
            <person name="Li W."/>
            <person name="Zhao G."/>
            <person name="Zhu H."/>
            <person name="Hu X."/>
            <person name="Ji K."/>
            <person name="Xiang X."/>
            <person name="Song Q."/>
            <person name="Yuan D."/>
            <person name="Jin S."/>
            <person name="Zhang L."/>
        </authorList>
    </citation>
    <scope>NUCLEOTIDE SEQUENCE [LARGE SCALE GENOMIC DNA]</scope>
    <source>
        <strain evidence="1">SQ_2022a</strain>
    </source>
</reference>